<feature type="transmembrane region" description="Helical" evidence="1">
    <location>
        <begin position="44"/>
        <end position="64"/>
    </location>
</feature>
<sequence length="117" mass="13563">MDNFVNYYGHLINDVQHGTNGYRFKSSRLTSAQSNEVLRAMGVFVDYITVAFALWNFGVVGMIVIHWRGPLVLQQAYLIFISAQISLMFLKYLPKWTCWLVLAALSVWGWFNSFFLK</sequence>
<dbReference type="InterPro" id="IPR001108">
    <property type="entry name" value="Peptidase_A22A"/>
</dbReference>
<dbReference type="WBParaSite" id="SCUD_0000436701-mRNA-1">
    <property type="protein sequence ID" value="SCUD_0000436701-mRNA-1"/>
    <property type="gene ID" value="SCUD_0000436701"/>
</dbReference>
<dbReference type="GO" id="GO:0055074">
    <property type="term" value="P:calcium ion homeostasis"/>
    <property type="evidence" value="ECO:0007669"/>
    <property type="project" value="TreeGrafter"/>
</dbReference>
<dbReference type="GO" id="GO:0034205">
    <property type="term" value="P:amyloid-beta formation"/>
    <property type="evidence" value="ECO:0007669"/>
    <property type="project" value="TreeGrafter"/>
</dbReference>
<reference evidence="2 3" key="2">
    <citation type="submission" date="2018-11" db="EMBL/GenBank/DDBJ databases">
        <authorList>
            <consortium name="Pathogen Informatics"/>
        </authorList>
    </citation>
    <scope>NUCLEOTIDE SEQUENCE [LARGE SCALE GENOMIC DNA]</scope>
    <source>
        <strain evidence="2">Dakar</strain>
        <strain evidence="3">Dakar, Senegal</strain>
    </source>
</reference>
<keyword evidence="1" id="KW-0472">Membrane</keyword>
<keyword evidence="1" id="KW-1133">Transmembrane helix</keyword>
<organism evidence="4">
    <name type="scientific">Schistosoma curassoni</name>
    <dbReference type="NCBI Taxonomy" id="6186"/>
    <lineage>
        <taxon>Eukaryota</taxon>
        <taxon>Metazoa</taxon>
        <taxon>Spiralia</taxon>
        <taxon>Lophotrochozoa</taxon>
        <taxon>Platyhelminthes</taxon>
        <taxon>Trematoda</taxon>
        <taxon>Digenea</taxon>
        <taxon>Strigeidida</taxon>
        <taxon>Schistosomatoidea</taxon>
        <taxon>Schistosomatidae</taxon>
        <taxon>Schistosoma</taxon>
    </lineage>
</organism>
<dbReference type="GO" id="GO:0007219">
    <property type="term" value="P:Notch signaling pathway"/>
    <property type="evidence" value="ECO:0007669"/>
    <property type="project" value="TreeGrafter"/>
</dbReference>
<dbReference type="AlphaFoldDB" id="A0A183JNT1"/>
<protein>
    <submittedName>
        <fullName evidence="4">ABC transmembrane type-1 domain-containing protein</fullName>
    </submittedName>
</protein>
<dbReference type="GO" id="GO:0016485">
    <property type="term" value="P:protein processing"/>
    <property type="evidence" value="ECO:0007669"/>
    <property type="project" value="InterPro"/>
</dbReference>
<dbReference type="Pfam" id="PF01080">
    <property type="entry name" value="Presenilin"/>
    <property type="match status" value="1"/>
</dbReference>
<keyword evidence="3" id="KW-1185">Reference proteome</keyword>
<keyword evidence="1" id="KW-0812">Transmembrane</keyword>
<evidence type="ECO:0000256" key="1">
    <source>
        <dbReference type="SAM" id="Phobius"/>
    </source>
</evidence>
<evidence type="ECO:0000313" key="4">
    <source>
        <dbReference type="WBParaSite" id="SCUD_0000436701-mRNA-1"/>
    </source>
</evidence>
<name>A0A183JNT1_9TREM</name>
<feature type="transmembrane region" description="Helical" evidence="1">
    <location>
        <begin position="99"/>
        <end position="116"/>
    </location>
</feature>
<dbReference type="Proteomes" id="UP000279833">
    <property type="component" value="Unassembled WGS sequence"/>
</dbReference>
<evidence type="ECO:0000313" key="3">
    <source>
        <dbReference type="Proteomes" id="UP000279833"/>
    </source>
</evidence>
<dbReference type="PANTHER" id="PTHR10202">
    <property type="entry name" value="PRESENILIN"/>
    <property type="match status" value="1"/>
</dbReference>
<dbReference type="GO" id="GO:0042500">
    <property type="term" value="F:aspartic endopeptidase activity, intramembrane cleaving"/>
    <property type="evidence" value="ECO:0007669"/>
    <property type="project" value="InterPro"/>
</dbReference>
<dbReference type="GO" id="GO:0006509">
    <property type="term" value="P:membrane protein ectodomain proteolysis"/>
    <property type="evidence" value="ECO:0007669"/>
    <property type="project" value="TreeGrafter"/>
</dbReference>
<proteinExistence type="predicted"/>
<dbReference type="EMBL" id="UZAK01005738">
    <property type="protein sequence ID" value="VDO88489.1"/>
    <property type="molecule type" value="Genomic_DNA"/>
</dbReference>
<dbReference type="GO" id="GO:0070765">
    <property type="term" value="C:gamma-secretase complex"/>
    <property type="evidence" value="ECO:0007669"/>
    <property type="project" value="TreeGrafter"/>
</dbReference>
<accession>A0A183JNT1</accession>
<evidence type="ECO:0000313" key="2">
    <source>
        <dbReference type="EMBL" id="VDO88489.1"/>
    </source>
</evidence>
<dbReference type="PANTHER" id="PTHR10202:SF13">
    <property type="entry name" value="PRESENILIN HOMOLOG"/>
    <property type="match status" value="1"/>
</dbReference>
<dbReference type="STRING" id="6186.A0A183JNT1"/>
<gene>
    <name evidence="2" type="ORF">SCUD_LOCUS4366</name>
</gene>
<reference evidence="4" key="1">
    <citation type="submission" date="2016-06" db="UniProtKB">
        <authorList>
            <consortium name="WormBaseParasite"/>
        </authorList>
    </citation>
    <scope>IDENTIFICATION</scope>
</reference>